<feature type="domain" description="DUF7933" evidence="2">
    <location>
        <begin position="33"/>
        <end position="141"/>
    </location>
</feature>
<dbReference type="OrthoDB" id="3707247at2"/>
<proteinExistence type="predicted"/>
<dbReference type="InterPro" id="IPR057693">
    <property type="entry name" value="DUF7933"/>
</dbReference>
<protein>
    <recommendedName>
        <fullName evidence="2">DUF7933 domain-containing protein</fullName>
    </recommendedName>
</protein>
<dbReference type="AlphaFoldDB" id="A0A2S6GCY8"/>
<name>A0A2S6GCY8_9PSEU</name>
<evidence type="ECO:0000313" key="3">
    <source>
        <dbReference type="EMBL" id="PPK63117.1"/>
    </source>
</evidence>
<feature type="signal peptide" evidence="1">
    <location>
        <begin position="1"/>
        <end position="29"/>
    </location>
</feature>
<comment type="caution">
    <text evidence="3">The sequence shown here is derived from an EMBL/GenBank/DDBJ whole genome shotgun (WGS) entry which is preliminary data.</text>
</comment>
<keyword evidence="4" id="KW-1185">Reference proteome</keyword>
<organism evidence="3 4">
    <name type="scientific">Actinokineospora auranticolor</name>
    <dbReference type="NCBI Taxonomy" id="155976"/>
    <lineage>
        <taxon>Bacteria</taxon>
        <taxon>Bacillati</taxon>
        <taxon>Actinomycetota</taxon>
        <taxon>Actinomycetes</taxon>
        <taxon>Pseudonocardiales</taxon>
        <taxon>Pseudonocardiaceae</taxon>
        <taxon>Actinokineospora</taxon>
    </lineage>
</organism>
<gene>
    <name evidence="3" type="ORF">CLV40_13250</name>
</gene>
<dbReference type="Proteomes" id="UP000239203">
    <property type="component" value="Unassembled WGS sequence"/>
</dbReference>
<evidence type="ECO:0000259" key="2">
    <source>
        <dbReference type="Pfam" id="PF25564"/>
    </source>
</evidence>
<sequence length="174" mass="18449">MRTTPALRAAVLSAVLVAGAVTTAEPAVAAVNPTMSAAYSVSASAVNTRRSIVFTITNTNPQNTRFYDWSWSLPSGLSLALNQVPLSWTCLSMTADDEPIESGRTALPTETIYVEGNTVIGEASCTLTVPITSSVEGFYSTCGPDITGLTALTFTACGFIRYEDRHPHRAATPR</sequence>
<evidence type="ECO:0000313" key="4">
    <source>
        <dbReference type="Proteomes" id="UP000239203"/>
    </source>
</evidence>
<dbReference type="EMBL" id="PTIX01000032">
    <property type="protein sequence ID" value="PPK63117.1"/>
    <property type="molecule type" value="Genomic_DNA"/>
</dbReference>
<dbReference type="RefSeq" id="WP_104483053.1">
    <property type="nucleotide sequence ID" value="NZ_CP154825.1"/>
</dbReference>
<accession>A0A2S6GCY8</accession>
<reference evidence="3 4" key="1">
    <citation type="submission" date="2018-02" db="EMBL/GenBank/DDBJ databases">
        <title>Genomic Encyclopedia of Archaeal and Bacterial Type Strains, Phase II (KMG-II): from individual species to whole genera.</title>
        <authorList>
            <person name="Goeker M."/>
        </authorList>
    </citation>
    <scope>NUCLEOTIDE SEQUENCE [LARGE SCALE GENOMIC DNA]</scope>
    <source>
        <strain evidence="3 4">YU 961-1</strain>
    </source>
</reference>
<evidence type="ECO:0000256" key="1">
    <source>
        <dbReference type="SAM" id="SignalP"/>
    </source>
</evidence>
<dbReference type="Pfam" id="PF25564">
    <property type="entry name" value="DUF7933"/>
    <property type="match status" value="1"/>
</dbReference>
<feature type="chain" id="PRO_5015436473" description="DUF7933 domain-containing protein" evidence="1">
    <location>
        <begin position="30"/>
        <end position="174"/>
    </location>
</feature>
<keyword evidence="1" id="KW-0732">Signal</keyword>